<dbReference type="OrthoDB" id="983020at2"/>
<name>A0A5P2FXF7_9BACT</name>
<accession>A0A5P2FXF7</accession>
<evidence type="ECO:0000313" key="5">
    <source>
        <dbReference type="Proteomes" id="UP000292424"/>
    </source>
</evidence>
<dbReference type="InterPro" id="IPR017937">
    <property type="entry name" value="Thioredoxin_CS"/>
</dbReference>
<proteinExistence type="predicted"/>
<dbReference type="InterPro" id="IPR013766">
    <property type="entry name" value="Thioredoxin_domain"/>
</dbReference>
<dbReference type="AlphaFoldDB" id="A0A5P2FXF7"/>
<dbReference type="PANTHER" id="PTHR42852:SF13">
    <property type="entry name" value="PROTEIN DIPZ"/>
    <property type="match status" value="1"/>
</dbReference>
<feature type="chain" id="PRO_5024441914" evidence="2">
    <location>
        <begin position="23"/>
        <end position="467"/>
    </location>
</feature>
<keyword evidence="1" id="KW-0676">Redox-active center</keyword>
<dbReference type="InterPro" id="IPR036249">
    <property type="entry name" value="Thioredoxin-like_sf"/>
</dbReference>
<keyword evidence="5" id="KW-1185">Reference proteome</keyword>
<dbReference type="Pfam" id="PF13905">
    <property type="entry name" value="Thioredoxin_8"/>
    <property type="match status" value="1"/>
</dbReference>
<dbReference type="PROSITE" id="PS51352">
    <property type="entry name" value="THIOREDOXIN_2"/>
    <property type="match status" value="1"/>
</dbReference>
<keyword evidence="2" id="KW-0732">Signal</keyword>
<dbReference type="RefSeq" id="WP_131328506.1">
    <property type="nucleotide sequence ID" value="NZ_CP044016.1"/>
</dbReference>
<evidence type="ECO:0000256" key="1">
    <source>
        <dbReference type="ARBA" id="ARBA00023284"/>
    </source>
</evidence>
<protein>
    <submittedName>
        <fullName evidence="4">TlpA family protein disulfide reductase</fullName>
    </submittedName>
</protein>
<dbReference type="PANTHER" id="PTHR42852">
    <property type="entry name" value="THIOL:DISULFIDE INTERCHANGE PROTEIN DSBE"/>
    <property type="match status" value="1"/>
</dbReference>
<evidence type="ECO:0000259" key="3">
    <source>
        <dbReference type="PROSITE" id="PS51352"/>
    </source>
</evidence>
<dbReference type="KEGG" id="arac:E0W69_002680"/>
<sequence length="467" mass="53137">MIKKKLLLLIALLLSLNDQTEANNVVTISGVVCSDYDVDSVSVLAMKYGMEYLDQLVLQKGSSLIGNTFKIRLSSIEHTMPIVVRYYKRGQRTSTLVGYFIEPGDSIGFIDRRSDKAPYDIVFRGRGSAKLNIKTGITSAFNDLQMSLERDRPSLIVVRNRTDSVGILLRETLKGRRSQLSSDAYQCLLGMILAQTEGRKVNYVYFHSGLLSDTIELSNNVIKKELDSVLHFNNTLAGYFSFGYQNAFWQYKYERLKNNRKRDLQDIYTFFKYSYSGLLRERMVVQLLIDYKDSLTQGCIGDALSFMKDKELRAILKQAAKITPGHKAYNLAFEDIHGKHYRLSDFKDTVVLLDFWFNGCGACTQTVSYIKSIGERFSSDAMKILSVNIDEDIEKWRNGLRSKIYTTDYGINLHPKNIKEIGDIFNIYSCPTIIVIDKKGDIVSISEDPRSDNGRSLGLLLNNLVKK</sequence>
<feature type="signal peptide" evidence="2">
    <location>
        <begin position="1"/>
        <end position="22"/>
    </location>
</feature>
<dbReference type="CDD" id="cd02966">
    <property type="entry name" value="TlpA_like_family"/>
    <property type="match status" value="1"/>
</dbReference>
<dbReference type="Gene3D" id="3.40.30.10">
    <property type="entry name" value="Glutaredoxin"/>
    <property type="match status" value="1"/>
</dbReference>
<dbReference type="EMBL" id="CP044016">
    <property type="protein sequence ID" value="QES87617.1"/>
    <property type="molecule type" value="Genomic_DNA"/>
</dbReference>
<dbReference type="PROSITE" id="PS00194">
    <property type="entry name" value="THIOREDOXIN_1"/>
    <property type="match status" value="1"/>
</dbReference>
<evidence type="ECO:0000256" key="2">
    <source>
        <dbReference type="SAM" id="SignalP"/>
    </source>
</evidence>
<organism evidence="4 5">
    <name type="scientific">Rhizosphaericola mali</name>
    <dbReference type="NCBI Taxonomy" id="2545455"/>
    <lineage>
        <taxon>Bacteria</taxon>
        <taxon>Pseudomonadati</taxon>
        <taxon>Bacteroidota</taxon>
        <taxon>Chitinophagia</taxon>
        <taxon>Chitinophagales</taxon>
        <taxon>Chitinophagaceae</taxon>
        <taxon>Rhizosphaericola</taxon>
    </lineage>
</organism>
<dbReference type="InterPro" id="IPR012336">
    <property type="entry name" value="Thioredoxin-like_fold"/>
</dbReference>
<feature type="domain" description="Thioredoxin" evidence="3">
    <location>
        <begin position="322"/>
        <end position="466"/>
    </location>
</feature>
<evidence type="ECO:0000313" key="4">
    <source>
        <dbReference type="EMBL" id="QES87617.1"/>
    </source>
</evidence>
<dbReference type="Proteomes" id="UP000292424">
    <property type="component" value="Chromosome"/>
</dbReference>
<dbReference type="SUPFAM" id="SSF52833">
    <property type="entry name" value="Thioredoxin-like"/>
    <property type="match status" value="1"/>
</dbReference>
<gene>
    <name evidence="4" type="ORF">E0W69_002680</name>
</gene>
<reference evidence="4 5" key="1">
    <citation type="submission" date="2019-09" db="EMBL/GenBank/DDBJ databases">
        <title>Complete genome sequence of Arachidicoccus sp. B3-10 isolated from apple orchard soil.</title>
        <authorList>
            <person name="Kim H.S."/>
            <person name="Han K.-I."/>
            <person name="Suh M.K."/>
            <person name="Lee K.C."/>
            <person name="Eom M.K."/>
            <person name="Kim J.-S."/>
            <person name="Kang S.W."/>
            <person name="Sin Y."/>
            <person name="Lee J.-S."/>
        </authorList>
    </citation>
    <scope>NUCLEOTIDE SEQUENCE [LARGE SCALE GENOMIC DNA]</scope>
    <source>
        <strain evidence="4 5">B3-10</strain>
    </source>
</reference>
<dbReference type="InterPro" id="IPR050553">
    <property type="entry name" value="Thioredoxin_ResA/DsbE_sf"/>
</dbReference>